<dbReference type="SMART" id="SM00220">
    <property type="entry name" value="S_TKc"/>
    <property type="match status" value="1"/>
</dbReference>
<feature type="region of interest" description="Disordered" evidence="11">
    <location>
        <begin position="355"/>
        <end position="628"/>
    </location>
</feature>
<evidence type="ECO:0000256" key="6">
    <source>
        <dbReference type="ARBA" id="ARBA00022840"/>
    </source>
</evidence>
<dbReference type="GO" id="GO:0005524">
    <property type="term" value="F:ATP binding"/>
    <property type="evidence" value="ECO:0007669"/>
    <property type="project" value="UniProtKB-UniRule"/>
</dbReference>
<evidence type="ECO:0000256" key="9">
    <source>
        <dbReference type="PROSITE-ProRule" id="PRU10141"/>
    </source>
</evidence>
<dbReference type="STRING" id="126793.A5K0T5"/>
<dbReference type="InterPro" id="IPR003527">
    <property type="entry name" value="MAP_kinase_CS"/>
</dbReference>
<dbReference type="InterPro" id="IPR008271">
    <property type="entry name" value="Ser/Thr_kinase_AS"/>
</dbReference>
<dbReference type="SUPFAM" id="SSF56112">
    <property type="entry name" value="Protein kinase-like (PK-like)"/>
    <property type="match status" value="1"/>
</dbReference>
<dbReference type="GeneID" id="5475967"/>
<dbReference type="AlphaFoldDB" id="A5K0T5"/>
<evidence type="ECO:0000256" key="7">
    <source>
        <dbReference type="ARBA" id="ARBA00047592"/>
    </source>
</evidence>
<gene>
    <name evidence="13" type="ORF">PVX_084965</name>
</gene>
<comment type="catalytic activity">
    <reaction evidence="8">
        <text>L-seryl-[protein] + ATP = O-phospho-L-seryl-[protein] + ADP + H(+)</text>
        <dbReference type="Rhea" id="RHEA:17989"/>
        <dbReference type="Rhea" id="RHEA-COMP:9863"/>
        <dbReference type="Rhea" id="RHEA-COMP:11604"/>
        <dbReference type="ChEBI" id="CHEBI:15378"/>
        <dbReference type="ChEBI" id="CHEBI:29999"/>
        <dbReference type="ChEBI" id="CHEBI:30616"/>
        <dbReference type="ChEBI" id="CHEBI:83421"/>
        <dbReference type="ChEBI" id="CHEBI:456216"/>
        <dbReference type="EC" id="2.7.11.24"/>
    </reaction>
</comment>
<dbReference type="GO" id="GO:0004707">
    <property type="term" value="F:MAP kinase activity"/>
    <property type="evidence" value="ECO:0007669"/>
    <property type="project" value="UniProtKB-EC"/>
</dbReference>
<dbReference type="PROSITE" id="PS50011">
    <property type="entry name" value="PROTEIN_KINASE_DOM"/>
    <property type="match status" value="1"/>
</dbReference>
<accession>A5K0T5</accession>
<evidence type="ECO:0000256" key="10">
    <source>
        <dbReference type="RuleBase" id="RU361165"/>
    </source>
</evidence>
<dbReference type="PROSITE" id="PS00107">
    <property type="entry name" value="PROTEIN_KINASE_ATP"/>
    <property type="match status" value="1"/>
</dbReference>
<feature type="binding site" evidence="9">
    <location>
        <position position="50"/>
    </location>
    <ligand>
        <name>ATP</name>
        <dbReference type="ChEBI" id="CHEBI:30616"/>
    </ligand>
</feature>
<keyword evidence="3 10" id="KW-0808">Transferase</keyword>
<feature type="region of interest" description="Disordered" evidence="11">
    <location>
        <begin position="678"/>
        <end position="708"/>
    </location>
</feature>
<evidence type="ECO:0000256" key="8">
    <source>
        <dbReference type="ARBA" id="ARBA00048312"/>
    </source>
</evidence>
<dbReference type="PROSITE" id="PS00108">
    <property type="entry name" value="PROTEIN_KINASE_ST"/>
    <property type="match status" value="1"/>
</dbReference>
<comment type="cofactor">
    <cofactor evidence="10">
        <name>Mg(2+)</name>
        <dbReference type="ChEBI" id="CHEBI:18420"/>
    </cofactor>
</comment>
<proteinExistence type="inferred from homology"/>
<evidence type="ECO:0000256" key="3">
    <source>
        <dbReference type="ARBA" id="ARBA00022679"/>
    </source>
</evidence>
<dbReference type="InterPro" id="IPR000719">
    <property type="entry name" value="Prot_kinase_dom"/>
</dbReference>
<evidence type="ECO:0000313" key="14">
    <source>
        <dbReference type="Proteomes" id="UP000008333"/>
    </source>
</evidence>
<dbReference type="FunFam" id="1.10.510.10:FF:000238">
    <property type="entry name" value="Mitogen-activated protein kinase"/>
    <property type="match status" value="1"/>
</dbReference>
<comment type="similarity">
    <text evidence="10">Belongs to the protein kinase superfamily. Ser/Thr protein kinase family. MAP kinase subfamily.</text>
</comment>
<dbReference type="KEGG" id="pvx:PVX_084965"/>
<dbReference type="PROSITE" id="PS01351">
    <property type="entry name" value="MAPK"/>
    <property type="match status" value="1"/>
</dbReference>
<comment type="activity regulation">
    <text evidence="10">Activated by threonine and tyrosine phosphorylation.</text>
</comment>
<keyword evidence="2 10" id="KW-0723">Serine/threonine-protein kinase</keyword>
<evidence type="ECO:0000256" key="4">
    <source>
        <dbReference type="ARBA" id="ARBA00022741"/>
    </source>
</evidence>
<comment type="caution">
    <text evidence="13">The sequence shown here is derived from an EMBL/GenBank/DDBJ whole genome shotgun (WGS) entry which is preliminary data.</text>
</comment>
<organism evidence="13 14">
    <name type="scientific">Plasmodium vivax (strain Salvador I)</name>
    <dbReference type="NCBI Taxonomy" id="126793"/>
    <lineage>
        <taxon>Eukaryota</taxon>
        <taxon>Sar</taxon>
        <taxon>Alveolata</taxon>
        <taxon>Apicomplexa</taxon>
        <taxon>Aconoidasida</taxon>
        <taxon>Haemosporida</taxon>
        <taxon>Plasmodiidae</taxon>
        <taxon>Plasmodium</taxon>
        <taxon>Plasmodium (Plasmodium)</taxon>
    </lineage>
</organism>
<dbReference type="EC" id="2.7.11.24" evidence="1 10"/>
<sequence length="739" mass="81133">MKEGQASKEEQVDESVLRKYDVLRKIGKGAYGVVYKARCKKNRKIVAVKKIFGAFQNSTDAQRTFREIMFLHQLNGHDNIITLMDVIRAKNDNDIYLVFDYMETDLHEVIKADLLEEIHKRYIIYQLLRALKYIHSGMLLHRDIKPSNILLNSECHIKVGDFGLARSISTDLSENKIPVLTDYVATRWYRAPEILLGSTNYTEGVDMWSLGCIMGELLLGRPLFRGNSTMNQLEKIIQVIGKPTKKDMDDIKSPFTDTIISSFVNIKRKNFSEIFAKASVEAVDLLKRLLQFNPTKRISAEDALRHKYVEQFHSIIDEPVCKRIITIPVDDGTKYRVSFYRNIVYYDIMRRKGCRPGGGQKGVERAVERAVQQAGQQTGQQAGQQTGQQAGQQTGQQAGQQTGQQAGQQTGQQAGQQTGQQAGQQTGQQAGQQTVHQSVDDAPSGEVADTPLSRCASKGKAQSTAARITPHEGKCAPKIRSTQSIHQGGSGGSGGRGESGRRGERGRRGESGRRGIHDAETSRDNKSAKCQPKRSSKREGPQERHNGKECGHPNEKHYYEVASEGKEVRSAQVESRGSRTKAFNGDAAGKLHKGASERGKAVASAASVGVTRRNDDKGGTTGGRKVHGKTASVVRGEHMVRSVDGRADSRAVRRADSRADIRADKLVRSHLVSAADVEAAKPGPPRVQPAAPQKEEAAKWRKRGGGKAGAAGVAARRVDFCGAHCHGITATAEKKSLKK</sequence>
<dbReference type="Gene3D" id="3.30.200.20">
    <property type="entry name" value="Phosphorylase Kinase, domain 1"/>
    <property type="match status" value="1"/>
</dbReference>
<dbReference type="Proteomes" id="UP000008333">
    <property type="component" value="Unassembled WGS sequence"/>
</dbReference>
<dbReference type="PANTHER" id="PTHR24055">
    <property type="entry name" value="MITOGEN-ACTIVATED PROTEIN KINASE"/>
    <property type="match status" value="1"/>
</dbReference>
<dbReference type="InterPro" id="IPR017441">
    <property type="entry name" value="Protein_kinase_ATP_BS"/>
</dbReference>
<dbReference type="FunFam" id="3.30.200.20:FF:000166">
    <property type="entry name" value="Mitogen-activated protein kinase"/>
    <property type="match status" value="1"/>
</dbReference>
<keyword evidence="6 9" id="KW-0067">ATP-binding</keyword>
<feature type="domain" description="Protein kinase" evidence="12">
    <location>
        <begin position="20"/>
        <end position="309"/>
    </location>
</feature>
<dbReference type="RefSeq" id="XP_001616659.1">
    <property type="nucleotide sequence ID" value="XM_001616609.1"/>
</dbReference>
<dbReference type="CDD" id="cd07852">
    <property type="entry name" value="STKc_MAPK15-like"/>
    <property type="match status" value="1"/>
</dbReference>
<keyword evidence="10" id="KW-0460">Magnesium</keyword>
<evidence type="ECO:0000256" key="5">
    <source>
        <dbReference type="ARBA" id="ARBA00022777"/>
    </source>
</evidence>
<dbReference type="InterPro" id="IPR050117">
    <property type="entry name" value="MAPK"/>
</dbReference>
<keyword evidence="14" id="KW-1185">Reference proteome</keyword>
<dbReference type="InterPro" id="IPR011009">
    <property type="entry name" value="Kinase-like_dom_sf"/>
</dbReference>
<reference evidence="13 14" key="1">
    <citation type="journal article" date="2008" name="Nature">
        <title>Comparative genomics of the neglected human malaria parasite Plasmodium vivax.</title>
        <authorList>
            <person name="Carlton J.M."/>
            <person name="Adams J.H."/>
            <person name="Silva J.C."/>
            <person name="Bidwell S.L."/>
            <person name="Lorenzi H."/>
            <person name="Caler E."/>
            <person name="Crabtree J."/>
            <person name="Angiuoli S.V."/>
            <person name="Merino E.F."/>
            <person name="Amedeo P."/>
            <person name="Cheng Q."/>
            <person name="Coulson R.M."/>
            <person name="Crabb B.S."/>
            <person name="Del Portillo H.A."/>
            <person name="Essien K."/>
            <person name="Feldblyum T.V."/>
            <person name="Fernandez-Becerra C."/>
            <person name="Gilson P.R."/>
            <person name="Gueye A.H."/>
            <person name="Guo X."/>
            <person name="Kang'a S."/>
            <person name="Kooij T.W."/>
            <person name="Korsinczky M."/>
            <person name="Meyer E.V."/>
            <person name="Nene V."/>
            <person name="Paulsen I."/>
            <person name="White O."/>
            <person name="Ralph S.A."/>
            <person name="Ren Q."/>
            <person name="Sargeant T.J."/>
            <person name="Salzberg S.L."/>
            <person name="Stoeckert C.J."/>
            <person name="Sullivan S.A."/>
            <person name="Yamamoto M.M."/>
            <person name="Hoffman S.L."/>
            <person name="Wortman J.R."/>
            <person name="Gardner M.J."/>
            <person name="Galinski M.R."/>
            <person name="Barnwell J.W."/>
            <person name="Fraser-Liggett C.M."/>
        </authorList>
    </citation>
    <scope>NUCLEOTIDE SEQUENCE [LARGE SCALE GENOMIC DNA]</scope>
    <source>
        <strain evidence="13 14">Salvador I</strain>
    </source>
</reference>
<protein>
    <recommendedName>
        <fullName evidence="1 10">Mitogen-activated protein kinase</fullName>
        <ecNumber evidence="1 10">2.7.11.24</ecNumber>
    </recommendedName>
</protein>
<feature type="compositionally biased region" description="Low complexity" evidence="11">
    <location>
        <begin position="372"/>
        <end position="434"/>
    </location>
</feature>
<keyword evidence="4 9" id="KW-0547">Nucleotide-binding</keyword>
<evidence type="ECO:0000256" key="1">
    <source>
        <dbReference type="ARBA" id="ARBA00012411"/>
    </source>
</evidence>
<name>A5K0T5_PLAVS</name>
<dbReference type="InParanoid" id="A5K0T5"/>
<feature type="compositionally biased region" description="Basic and acidic residues" evidence="11">
    <location>
        <begin position="498"/>
        <end position="527"/>
    </location>
</feature>
<dbReference type="OMA" id="KCAPKIR"/>
<dbReference type="Pfam" id="PF00069">
    <property type="entry name" value="Pkinase"/>
    <property type="match status" value="1"/>
</dbReference>
<dbReference type="EMBL" id="AAKM01000002">
    <property type="protein sequence ID" value="EDL46932.1"/>
    <property type="molecule type" value="Genomic_DNA"/>
</dbReference>
<dbReference type="GO" id="GO:0106310">
    <property type="term" value="F:protein serine kinase activity"/>
    <property type="evidence" value="ECO:0007669"/>
    <property type="project" value="RHEA"/>
</dbReference>
<feature type="compositionally biased region" description="Gly residues" evidence="11">
    <location>
        <begin position="488"/>
        <end position="497"/>
    </location>
</feature>
<evidence type="ECO:0000259" key="12">
    <source>
        <dbReference type="PROSITE" id="PS50011"/>
    </source>
</evidence>
<evidence type="ECO:0000256" key="2">
    <source>
        <dbReference type="ARBA" id="ARBA00022527"/>
    </source>
</evidence>
<feature type="compositionally biased region" description="Basic and acidic residues" evidence="11">
    <location>
        <begin position="537"/>
        <end position="569"/>
    </location>
</feature>
<comment type="catalytic activity">
    <reaction evidence="7 10">
        <text>L-threonyl-[protein] + ATP = O-phospho-L-threonyl-[protein] + ADP + H(+)</text>
        <dbReference type="Rhea" id="RHEA:46608"/>
        <dbReference type="Rhea" id="RHEA-COMP:11060"/>
        <dbReference type="Rhea" id="RHEA-COMP:11605"/>
        <dbReference type="ChEBI" id="CHEBI:15378"/>
        <dbReference type="ChEBI" id="CHEBI:30013"/>
        <dbReference type="ChEBI" id="CHEBI:30616"/>
        <dbReference type="ChEBI" id="CHEBI:61977"/>
        <dbReference type="ChEBI" id="CHEBI:456216"/>
        <dbReference type="EC" id="2.7.11.24"/>
    </reaction>
</comment>
<keyword evidence="5 10" id="KW-0418">Kinase</keyword>
<dbReference type="Gene3D" id="1.10.510.10">
    <property type="entry name" value="Transferase(Phosphotransferase) domain 1"/>
    <property type="match status" value="1"/>
</dbReference>
<evidence type="ECO:0000256" key="11">
    <source>
        <dbReference type="SAM" id="MobiDB-lite"/>
    </source>
</evidence>
<evidence type="ECO:0000313" key="13">
    <source>
        <dbReference type="EMBL" id="EDL46932.1"/>
    </source>
</evidence>